<accession>A0A2T0Z5P5</accession>
<dbReference type="GO" id="GO:0016747">
    <property type="term" value="F:acyltransferase activity, transferring groups other than amino-acyl groups"/>
    <property type="evidence" value="ECO:0007669"/>
    <property type="project" value="InterPro"/>
</dbReference>
<gene>
    <name evidence="4" type="ORF">CLV47_12717</name>
</gene>
<dbReference type="PANTHER" id="PTHR43877:SF2">
    <property type="entry name" value="AMINOALKYLPHOSPHONATE N-ACETYLTRANSFERASE-RELATED"/>
    <property type="match status" value="1"/>
</dbReference>
<evidence type="ECO:0000313" key="4">
    <source>
        <dbReference type="EMBL" id="PRZ31681.1"/>
    </source>
</evidence>
<dbReference type="SUPFAM" id="SSF55729">
    <property type="entry name" value="Acyl-CoA N-acyltransferases (Nat)"/>
    <property type="match status" value="1"/>
</dbReference>
<dbReference type="PANTHER" id="PTHR43877">
    <property type="entry name" value="AMINOALKYLPHOSPHONATE N-ACETYLTRANSFERASE-RELATED-RELATED"/>
    <property type="match status" value="1"/>
</dbReference>
<dbReference type="CDD" id="cd04301">
    <property type="entry name" value="NAT_SF"/>
    <property type="match status" value="1"/>
</dbReference>
<sequence length="245" mass="27591">MRTQHLTVTDKVARLCEPPVAFNEITEHQGRAVLRDAEVSARRAGAHHLVLRAFPADRDLLHEHGFTRSGSSDDEGNELIEMSKPLPVLRDATDDDSHALIELITGCFDEYEGCVMDVDGEEPWLRKPATSYAGLGGHLWVYSLGGPLGEVVACGALKPSTAGRDELKSMYVSKKIRRRRLAQDLNQMIENAARERGNTMVHLWSDTRFLSAHKLYAELGYRRLPEVRELHDKSNTSEIHFEKHL</sequence>
<evidence type="ECO:0000256" key="1">
    <source>
        <dbReference type="ARBA" id="ARBA00022679"/>
    </source>
</evidence>
<keyword evidence="1 4" id="KW-0808">Transferase</keyword>
<reference evidence="4 5" key="1">
    <citation type="submission" date="2018-03" db="EMBL/GenBank/DDBJ databases">
        <title>Genomic Encyclopedia of Archaeal and Bacterial Type Strains, Phase II (KMG-II): from individual species to whole genera.</title>
        <authorList>
            <person name="Goeker M."/>
        </authorList>
    </citation>
    <scope>NUCLEOTIDE SEQUENCE [LARGE SCALE GENOMIC DNA]</scope>
    <source>
        <strain evidence="4 5">DSM 100065</strain>
    </source>
</reference>
<dbReference type="RefSeq" id="WP_106350981.1">
    <property type="nucleotide sequence ID" value="NZ_PVUE01000027.1"/>
</dbReference>
<dbReference type="PROSITE" id="PS51186">
    <property type="entry name" value="GNAT"/>
    <property type="match status" value="1"/>
</dbReference>
<evidence type="ECO:0000256" key="2">
    <source>
        <dbReference type="ARBA" id="ARBA00023315"/>
    </source>
</evidence>
<dbReference type="Gene3D" id="3.40.630.30">
    <property type="match status" value="1"/>
</dbReference>
<dbReference type="InterPro" id="IPR000182">
    <property type="entry name" value="GNAT_dom"/>
</dbReference>
<proteinExistence type="predicted"/>
<dbReference type="InterPro" id="IPR050832">
    <property type="entry name" value="Bact_Acetyltransf"/>
</dbReference>
<evidence type="ECO:0000313" key="5">
    <source>
        <dbReference type="Proteomes" id="UP000237752"/>
    </source>
</evidence>
<dbReference type="EMBL" id="PVUE01000027">
    <property type="protein sequence ID" value="PRZ31681.1"/>
    <property type="molecule type" value="Genomic_DNA"/>
</dbReference>
<evidence type="ECO:0000259" key="3">
    <source>
        <dbReference type="PROSITE" id="PS51186"/>
    </source>
</evidence>
<comment type="caution">
    <text evidence="4">The sequence shown here is derived from an EMBL/GenBank/DDBJ whole genome shotgun (WGS) entry which is preliminary data.</text>
</comment>
<organism evidence="4 5">
    <name type="scientific">Antricoccus suffuscus</name>
    <dbReference type="NCBI Taxonomy" id="1629062"/>
    <lineage>
        <taxon>Bacteria</taxon>
        <taxon>Bacillati</taxon>
        <taxon>Actinomycetota</taxon>
        <taxon>Actinomycetes</taxon>
        <taxon>Geodermatophilales</taxon>
        <taxon>Antricoccaceae</taxon>
        <taxon>Antricoccus</taxon>
    </lineage>
</organism>
<keyword evidence="5" id="KW-1185">Reference proteome</keyword>
<dbReference type="AlphaFoldDB" id="A0A2T0Z5P5"/>
<dbReference type="Pfam" id="PF00583">
    <property type="entry name" value="Acetyltransf_1"/>
    <property type="match status" value="1"/>
</dbReference>
<dbReference type="Proteomes" id="UP000237752">
    <property type="component" value="Unassembled WGS sequence"/>
</dbReference>
<dbReference type="OrthoDB" id="70840at2"/>
<name>A0A2T0Z5P5_9ACTN</name>
<dbReference type="InterPro" id="IPR016181">
    <property type="entry name" value="Acyl_CoA_acyltransferase"/>
</dbReference>
<feature type="domain" description="N-acetyltransferase" evidence="3">
    <location>
        <begin position="87"/>
        <end position="245"/>
    </location>
</feature>
<protein>
    <submittedName>
        <fullName evidence="4">Acetyltransferase (GNAT) family protein</fullName>
    </submittedName>
</protein>
<keyword evidence="2" id="KW-0012">Acyltransferase</keyword>